<keyword evidence="1" id="KW-0255">Endonuclease</keyword>
<keyword evidence="1" id="KW-0540">Nuclease</keyword>
<reference evidence="1 2" key="1">
    <citation type="submission" date="2012-10" db="EMBL/GenBank/DDBJ databases">
        <authorList>
            <person name="Harkins D.M."/>
            <person name="Durkin A.S."/>
            <person name="Brinkac L.M."/>
            <person name="Selengut J.D."/>
            <person name="Sanka R."/>
            <person name="DePew J."/>
            <person name="Purushe J."/>
            <person name="Peacock S.J."/>
            <person name="Thaipadungpanit J."/>
            <person name="Wuthiekanun V.W."/>
            <person name="Day N.P."/>
            <person name="Vinetz J.M."/>
            <person name="Sutton G.G."/>
            <person name="Nelson W.C."/>
            <person name="Fouts D.E."/>
        </authorList>
    </citation>
    <scope>NUCLEOTIDE SEQUENCE [LARGE SCALE GENOMIC DNA]</scope>
    <source>
        <strain evidence="1 2">H1</strain>
    </source>
</reference>
<dbReference type="Proteomes" id="UP000006253">
    <property type="component" value="Unassembled WGS sequence"/>
</dbReference>
<dbReference type="RefSeq" id="WP_004766665.1">
    <property type="nucleotide sequence ID" value="NZ_AHMY02000059.1"/>
</dbReference>
<proteinExistence type="predicted"/>
<comment type="caution">
    <text evidence="1">The sequence shown here is derived from an EMBL/GenBank/DDBJ whole genome shotgun (WGS) entry which is preliminary data.</text>
</comment>
<accession>A0A0E2AZ03</accession>
<protein>
    <submittedName>
        <fullName evidence="1">Restriction endonuclease</fullName>
    </submittedName>
</protein>
<evidence type="ECO:0000313" key="1">
    <source>
        <dbReference type="EMBL" id="EKO14107.1"/>
    </source>
</evidence>
<dbReference type="AlphaFoldDB" id="A0A0E2AZ03"/>
<dbReference type="GO" id="GO:0004519">
    <property type="term" value="F:endonuclease activity"/>
    <property type="evidence" value="ECO:0007669"/>
    <property type="project" value="UniProtKB-KW"/>
</dbReference>
<name>A0A0E2AZ03_9LEPT</name>
<dbReference type="EMBL" id="AHMY02000059">
    <property type="protein sequence ID" value="EKO14107.1"/>
    <property type="molecule type" value="Genomic_DNA"/>
</dbReference>
<evidence type="ECO:0000313" key="2">
    <source>
        <dbReference type="Proteomes" id="UP000006253"/>
    </source>
</evidence>
<organism evidence="1 2">
    <name type="scientific">Leptospira kirschneri str. H1</name>
    <dbReference type="NCBI Taxonomy" id="1049966"/>
    <lineage>
        <taxon>Bacteria</taxon>
        <taxon>Pseudomonadati</taxon>
        <taxon>Spirochaetota</taxon>
        <taxon>Spirochaetia</taxon>
        <taxon>Leptospirales</taxon>
        <taxon>Leptospiraceae</taxon>
        <taxon>Leptospira</taxon>
    </lineage>
</organism>
<gene>
    <name evidence="1" type="ORF">LEP1GSC081_1938</name>
</gene>
<sequence>MTLIRVMLQKYYELCRELHSAGGPEGHGLLFEEIIFFEQDILSKYLLPPTLENRTILWVDNPFAVSEKMIERCLVNLEKAMKSYTQQPRLAILTEAVTKADANPFEFLPRIGIATHSYTIFLFEKKLICGQESVADVLSEMLLAENHLQELGLLENGEEGSKQNYLRYTSLKELPFRYLDDFLYTKGKDFSYIHLLELDLIKDKIWELTHDSNGDRLPELDDKLWIVNILHTYRKSYQLYILFEYWYARRKIPDYLKELFFIDKRLNGQLFEHYIGTLLEFIFCYRLIPTRLTGDLGIDLILQPDFELLKRHGILFDHGATYQVFVQTKFYDPQKKANLDKADWIQFCQLIREYSKVNYAGNVGLFIYTKTLDRQRKEELMTYGFPDCFLIDLNDLQNIIQKSLKILKTLEQLASNKLENISISLNVCEQIREELLGYFFLHEKDKFALKFLFQNIQIL</sequence>
<keyword evidence="1" id="KW-0378">Hydrolase</keyword>